<sequence length="109" mass="13042">MVKIYDYTTHCKDSYLIREGSTTVLFNTKEKLIQRGAGLRFQLMFLYYSIPELKPGTKEYEKVLKQYEKMLSVLPLPNRYQFRILRPDTICKMEEQLKELKISLPEAWI</sequence>
<gene>
    <name evidence="1" type="ORF">C900_02327</name>
</gene>
<organism evidence="1 2">
    <name type="scientific">Fulvivirga imtechensis AK7</name>
    <dbReference type="NCBI Taxonomy" id="1237149"/>
    <lineage>
        <taxon>Bacteria</taxon>
        <taxon>Pseudomonadati</taxon>
        <taxon>Bacteroidota</taxon>
        <taxon>Cytophagia</taxon>
        <taxon>Cytophagales</taxon>
        <taxon>Fulvivirgaceae</taxon>
        <taxon>Fulvivirga</taxon>
    </lineage>
</organism>
<dbReference type="AlphaFoldDB" id="L8JX24"/>
<reference evidence="1 2" key="1">
    <citation type="submission" date="2012-12" db="EMBL/GenBank/DDBJ databases">
        <title>Genome assembly of Fulvivirga imtechensis AK7.</title>
        <authorList>
            <person name="Nupur N."/>
            <person name="Khatri I."/>
            <person name="Kumar R."/>
            <person name="Subramanian S."/>
            <person name="Pinnaka A."/>
        </authorList>
    </citation>
    <scope>NUCLEOTIDE SEQUENCE [LARGE SCALE GENOMIC DNA]</scope>
    <source>
        <strain evidence="1 2">AK7</strain>
    </source>
</reference>
<keyword evidence="2" id="KW-1185">Reference proteome</keyword>
<protein>
    <submittedName>
        <fullName evidence="1">Uncharacterized protein</fullName>
    </submittedName>
</protein>
<dbReference type="OrthoDB" id="992121at2"/>
<evidence type="ECO:0000313" key="1">
    <source>
        <dbReference type="EMBL" id="ELR71742.1"/>
    </source>
</evidence>
<name>L8JX24_9BACT</name>
<comment type="caution">
    <text evidence="1">The sequence shown here is derived from an EMBL/GenBank/DDBJ whole genome shotgun (WGS) entry which is preliminary data.</text>
</comment>
<dbReference type="EMBL" id="AMZN01000033">
    <property type="protein sequence ID" value="ELR71742.1"/>
    <property type="molecule type" value="Genomic_DNA"/>
</dbReference>
<evidence type="ECO:0000313" key="2">
    <source>
        <dbReference type="Proteomes" id="UP000011135"/>
    </source>
</evidence>
<accession>L8JX24</accession>
<dbReference type="Proteomes" id="UP000011135">
    <property type="component" value="Unassembled WGS sequence"/>
</dbReference>
<dbReference type="RefSeq" id="WP_009579724.1">
    <property type="nucleotide sequence ID" value="NZ_AMZN01000033.1"/>
</dbReference>
<dbReference type="STRING" id="1237149.C900_02327"/>
<proteinExistence type="predicted"/>